<dbReference type="Proteomes" id="UP001293254">
    <property type="component" value="Unassembled WGS sequence"/>
</dbReference>
<dbReference type="EMBL" id="JACGWO010000013">
    <property type="protein sequence ID" value="KAK4412617.1"/>
    <property type="molecule type" value="Genomic_DNA"/>
</dbReference>
<name>A0AAE1XJK9_9LAMI</name>
<reference evidence="1" key="1">
    <citation type="submission" date="2020-06" db="EMBL/GenBank/DDBJ databases">
        <authorList>
            <person name="Li T."/>
            <person name="Hu X."/>
            <person name="Zhang T."/>
            <person name="Song X."/>
            <person name="Zhang H."/>
            <person name="Dai N."/>
            <person name="Sheng W."/>
            <person name="Hou X."/>
            <person name="Wei L."/>
        </authorList>
    </citation>
    <scope>NUCLEOTIDE SEQUENCE</scope>
    <source>
        <strain evidence="1">3651</strain>
        <tissue evidence="1">Leaf</tissue>
    </source>
</reference>
<sequence>MSIHLPPPDDVSAAHSARVLAAPLHIPLSARVSIDDASPPSSDLTPRVCHSVALPSCNVSPSSLPLIRDVSPPLSSKQPPSPLLPLQSAQGLCGMADVVNFPCQLCHVIFC</sequence>
<evidence type="ECO:0000313" key="1">
    <source>
        <dbReference type="EMBL" id="KAK4412617.1"/>
    </source>
</evidence>
<accession>A0AAE1XJK9</accession>
<keyword evidence="2" id="KW-1185">Reference proteome</keyword>
<protein>
    <submittedName>
        <fullName evidence="1">Uncharacterized protein</fullName>
    </submittedName>
</protein>
<reference evidence="1" key="2">
    <citation type="journal article" date="2024" name="Plant">
        <title>Genomic evolution and insights into agronomic trait innovations of Sesamum species.</title>
        <authorList>
            <person name="Miao H."/>
            <person name="Wang L."/>
            <person name="Qu L."/>
            <person name="Liu H."/>
            <person name="Sun Y."/>
            <person name="Le M."/>
            <person name="Wang Q."/>
            <person name="Wei S."/>
            <person name="Zheng Y."/>
            <person name="Lin W."/>
            <person name="Duan Y."/>
            <person name="Cao H."/>
            <person name="Xiong S."/>
            <person name="Wang X."/>
            <person name="Wei L."/>
            <person name="Li C."/>
            <person name="Ma Q."/>
            <person name="Ju M."/>
            <person name="Zhao R."/>
            <person name="Li G."/>
            <person name="Mu C."/>
            <person name="Tian Q."/>
            <person name="Mei H."/>
            <person name="Zhang T."/>
            <person name="Gao T."/>
            <person name="Zhang H."/>
        </authorList>
    </citation>
    <scope>NUCLEOTIDE SEQUENCE</scope>
    <source>
        <strain evidence="1">3651</strain>
    </source>
</reference>
<comment type="caution">
    <text evidence="1">The sequence shown here is derived from an EMBL/GenBank/DDBJ whole genome shotgun (WGS) entry which is preliminary data.</text>
</comment>
<evidence type="ECO:0000313" key="2">
    <source>
        <dbReference type="Proteomes" id="UP001293254"/>
    </source>
</evidence>
<dbReference type="AlphaFoldDB" id="A0AAE1XJK9"/>
<organism evidence="1 2">
    <name type="scientific">Sesamum alatum</name>
    <dbReference type="NCBI Taxonomy" id="300844"/>
    <lineage>
        <taxon>Eukaryota</taxon>
        <taxon>Viridiplantae</taxon>
        <taxon>Streptophyta</taxon>
        <taxon>Embryophyta</taxon>
        <taxon>Tracheophyta</taxon>
        <taxon>Spermatophyta</taxon>
        <taxon>Magnoliopsida</taxon>
        <taxon>eudicotyledons</taxon>
        <taxon>Gunneridae</taxon>
        <taxon>Pentapetalae</taxon>
        <taxon>asterids</taxon>
        <taxon>lamiids</taxon>
        <taxon>Lamiales</taxon>
        <taxon>Pedaliaceae</taxon>
        <taxon>Sesamum</taxon>
    </lineage>
</organism>
<gene>
    <name evidence="1" type="ORF">Salat_2908800</name>
</gene>
<proteinExistence type="predicted"/>